<dbReference type="RefSeq" id="WP_045027681.1">
    <property type="nucleotide sequence ID" value="NZ_JRHC01000001.1"/>
</dbReference>
<keyword evidence="1" id="KW-0812">Transmembrane</keyword>
<feature type="domain" description="Signal transduction histidine kinase internal region" evidence="2">
    <location>
        <begin position="159"/>
        <end position="238"/>
    </location>
</feature>
<evidence type="ECO:0000256" key="1">
    <source>
        <dbReference type="SAM" id="Phobius"/>
    </source>
</evidence>
<sequence>MNENQLPIFFRYRFLWHLLFWVVVFIGYWLTYGGYLEHYRQEFFIGLTLLPARIIGTYTLIYGILPYAIEKKKFVTFGILTLIHAPLFGFLIYMSYKIPNLYPEMFDYSKLPFFYVPKIFNKVISNYGIPLLAASIIVFKKWYIDEQKNKKLAEEKLAAELNFLKSQVHPHFLFNTLNNLYALTLIKSEKTPDIVLKLSGLLDYMIYKSNDDFVPLKEEIKIIESYVELESMRYNNRLDLKYNIEGDVDHHRIAPLILLPFIENAFKHGASKDRKNPKVDIDIKIDEKCLTLQVTNSIHPEKEKVEKLNEGIGLKNVRRRLELLYPKSHKLTIDKQDTKFEINLKVCWVNE</sequence>
<dbReference type="AlphaFoldDB" id="A0A0D8JFD6"/>
<gene>
    <name evidence="3" type="ORF">LH29_08810</name>
</gene>
<dbReference type="STRING" id="1544798.LH29_08810"/>
<keyword evidence="4" id="KW-1185">Reference proteome</keyword>
<protein>
    <recommendedName>
        <fullName evidence="2">Signal transduction histidine kinase internal region domain-containing protein</fullName>
    </recommendedName>
</protein>
<feature type="transmembrane region" description="Helical" evidence="1">
    <location>
        <begin position="12"/>
        <end position="31"/>
    </location>
</feature>
<evidence type="ECO:0000313" key="4">
    <source>
        <dbReference type="Proteomes" id="UP000032544"/>
    </source>
</evidence>
<feature type="transmembrane region" description="Helical" evidence="1">
    <location>
        <begin position="77"/>
        <end position="96"/>
    </location>
</feature>
<keyword evidence="1" id="KW-0472">Membrane</keyword>
<comment type="caution">
    <text evidence="3">The sequence shown here is derived from an EMBL/GenBank/DDBJ whole genome shotgun (WGS) entry which is preliminary data.</text>
</comment>
<dbReference type="GO" id="GO:0016020">
    <property type="term" value="C:membrane"/>
    <property type="evidence" value="ECO:0007669"/>
    <property type="project" value="InterPro"/>
</dbReference>
<reference evidence="3 4" key="1">
    <citation type="submission" date="2014-09" db="EMBL/GenBank/DDBJ databases">
        <title>Draft Genome Sequence of Draconibacterium sp. JN14CK-3.</title>
        <authorList>
            <person name="Dong C."/>
            <person name="Lai Q."/>
            <person name="Shao Z."/>
        </authorList>
    </citation>
    <scope>NUCLEOTIDE SEQUENCE [LARGE SCALE GENOMIC DNA]</scope>
    <source>
        <strain evidence="3 4">JN14CK-3</strain>
    </source>
</reference>
<dbReference type="Proteomes" id="UP000032544">
    <property type="component" value="Unassembled WGS sequence"/>
</dbReference>
<dbReference type="InterPro" id="IPR050640">
    <property type="entry name" value="Bact_2-comp_sensor_kinase"/>
</dbReference>
<accession>A0A0D8JFD6</accession>
<dbReference type="Gene3D" id="3.30.565.10">
    <property type="entry name" value="Histidine kinase-like ATPase, C-terminal domain"/>
    <property type="match status" value="1"/>
</dbReference>
<dbReference type="PANTHER" id="PTHR34220">
    <property type="entry name" value="SENSOR HISTIDINE KINASE YPDA"/>
    <property type="match status" value="1"/>
</dbReference>
<evidence type="ECO:0000259" key="2">
    <source>
        <dbReference type="Pfam" id="PF06580"/>
    </source>
</evidence>
<dbReference type="EMBL" id="JRHC01000001">
    <property type="protein sequence ID" value="KJF45444.1"/>
    <property type="molecule type" value="Genomic_DNA"/>
</dbReference>
<name>A0A0D8JFD6_9BACT</name>
<proteinExistence type="predicted"/>
<keyword evidence="1" id="KW-1133">Transmembrane helix</keyword>
<feature type="transmembrane region" description="Helical" evidence="1">
    <location>
        <begin position="43"/>
        <end position="65"/>
    </location>
</feature>
<organism evidence="3 4">
    <name type="scientific">Draconibacterium sediminis</name>
    <dbReference type="NCBI Taxonomy" id="1544798"/>
    <lineage>
        <taxon>Bacteria</taxon>
        <taxon>Pseudomonadati</taxon>
        <taxon>Bacteroidota</taxon>
        <taxon>Bacteroidia</taxon>
        <taxon>Marinilabiliales</taxon>
        <taxon>Prolixibacteraceae</taxon>
        <taxon>Draconibacterium</taxon>
    </lineage>
</organism>
<dbReference type="InterPro" id="IPR010559">
    <property type="entry name" value="Sig_transdc_His_kin_internal"/>
</dbReference>
<dbReference type="Pfam" id="PF06580">
    <property type="entry name" value="His_kinase"/>
    <property type="match status" value="1"/>
</dbReference>
<dbReference type="OrthoDB" id="9809908at2"/>
<dbReference type="SUPFAM" id="SSF55874">
    <property type="entry name" value="ATPase domain of HSP90 chaperone/DNA topoisomerase II/histidine kinase"/>
    <property type="match status" value="1"/>
</dbReference>
<dbReference type="GO" id="GO:0000155">
    <property type="term" value="F:phosphorelay sensor kinase activity"/>
    <property type="evidence" value="ECO:0007669"/>
    <property type="project" value="InterPro"/>
</dbReference>
<evidence type="ECO:0000313" key="3">
    <source>
        <dbReference type="EMBL" id="KJF45444.1"/>
    </source>
</evidence>
<dbReference type="InterPro" id="IPR036890">
    <property type="entry name" value="HATPase_C_sf"/>
</dbReference>
<dbReference type="PANTHER" id="PTHR34220:SF7">
    <property type="entry name" value="SENSOR HISTIDINE KINASE YPDA"/>
    <property type="match status" value="1"/>
</dbReference>